<gene>
    <name evidence="4" type="ORF">N0V93_004977</name>
</gene>
<keyword evidence="3" id="KW-0812">Transmembrane</keyword>
<feature type="transmembrane region" description="Helical" evidence="3">
    <location>
        <begin position="127"/>
        <end position="160"/>
    </location>
</feature>
<feature type="transmembrane region" description="Helical" evidence="3">
    <location>
        <begin position="255"/>
        <end position="277"/>
    </location>
</feature>
<dbReference type="PANTHER" id="PTHR42032">
    <property type="entry name" value="YALI0E30679P"/>
    <property type="match status" value="1"/>
</dbReference>
<dbReference type="PANTHER" id="PTHR42032:SF1">
    <property type="entry name" value="YALI0E30679P"/>
    <property type="match status" value="1"/>
</dbReference>
<keyword evidence="3" id="KW-0472">Membrane</keyword>
<feature type="region of interest" description="Disordered" evidence="2">
    <location>
        <begin position="45"/>
        <end position="88"/>
    </location>
</feature>
<sequence length="539" mass="59463">MEGLEHDAQASRPSSPVHPASPPAAYASASASAFTYPPAGHALRRSVTVNDAPPVRRRPTSMISLPPSDPGDPSANGMRRRSSTLSDFSMTEARRSFRDGTQDILNPSAANDAPARDASSIMSSLPLAFALLPALSGVLFEGGGAVITDVMLLGLVFIFLRYTITQPWQWYHEAQEVRIRQEVGLEHVCEEDSEVDGPSKMTASVVTLDEVPEENPQESEEGPRAEFEHHGERASRRPADKSNRTSSQEAAVNELYIHEVLALLACFLSPIVGAYLLHTIRAQLTRPSEGLMTDFNITVFLLAAELRPMSHALTLIQARTLHLQRIVQSVPVRRSTTAQLEEMLIRLAQLELRADATEEATAITLTTSTQQAQQNGASGTGKKDTVVREVRNAIQPELDALNRAVRRYEKKATVLAIQTDSRLNAVDTKLDDAISLAAAAVKQSSRAQWGFSAMAAWIVDKFFTIFTMPYHLAMFVIMWPFRTIASLCFKGHRPPRDSRSTSWRSGRYSGLKGSRNGSDADKDRYRDRVPSRISRRYSP</sequence>
<feature type="compositionally biased region" description="Low complexity" evidence="2">
    <location>
        <begin position="10"/>
        <end position="30"/>
    </location>
</feature>
<evidence type="ECO:0000256" key="3">
    <source>
        <dbReference type="SAM" id="Phobius"/>
    </source>
</evidence>
<feature type="compositionally biased region" description="Acidic residues" evidence="2">
    <location>
        <begin position="210"/>
        <end position="220"/>
    </location>
</feature>
<keyword evidence="1" id="KW-0175">Coiled coil</keyword>
<reference evidence="4" key="1">
    <citation type="submission" date="2022-10" db="EMBL/GenBank/DDBJ databases">
        <title>Tapping the CABI collections for fungal endophytes: first genome assemblies for Collariella, Neodidymelliopsis, Ascochyta clinopodiicola, Didymella pomorum, Didymosphaeria variabile, Neocosmospora piperis and Neocucurbitaria cava.</title>
        <authorList>
            <person name="Hill R."/>
        </authorList>
    </citation>
    <scope>NUCLEOTIDE SEQUENCE</scope>
    <source>
        <strain evidence="4">IMI 355082</strain>
    </source>
</reference>
<evidence type="ECO:0000313" key="5">
    <source>
        <dbReference type="Proteomes" id="UP001140453"/>
    </source>
</evidence>
<name>A0A9W8YUP8_9PEZI</name>
<evidence type="ECO:0000313" key="4">
    <source>
        <dbReference type="EMBL" id="KAJ4391360.1"/>
    </source>
</evidence>
<keyword evidence="3" id="KW-1133">Transmembrane helix</keyword>
<dbReference type="AlphaFoldDB" id="A0A9W8YUP8"/>
<evidence type="ECO:0000256" key="1">
    <source>
        <dbReference type="SAM" id="Coils"/>
    </source>
</evidence>
<feature type="compositionally biased region" description="Basic and acidic residues" evidence="2">
    <location>
        <begin position="518"/>
        <end position="530"/>
    </location>
</feature>
<feature type="compositionally biased region" description="Basic and acidic residues" evidence="2">
    <location>
        <begin position="221"/>
        <end position="243"/>
    </location>
</feature>
<organism evidence="4 5">
    <name type="scientific">Gnomoniopsis smithogilvyi</name>
    <dbReference type="NCBI Taxonomy" id="1191159"/>
    <lineage>
        <taxon>Eukaryota</taxon>
        <taxon>Fungi</taxon>
        <taxon>Dikarya</taxon>
        <taxon>Ascomycota</taxon>
        <taxon>Pezizomycotina</taxon>
        <taxon>Sordariomycetes</taxon>
        <taxon>Sordariomycetidae</taxon>
        <taxon>Diaporthales</taxon>
        <taxon>Gnomoniaceae</taxon>
        <taxon>Gnomoniopsis</taxon>
    </lineage>
</organism>
<evidence type="ECO:0000256" key="2">
    <source>
        <dbReference type="SAM" id="MobiDB-lite"/>
    </source>
</evidence>
<protein>
    <submittedName>
        <fullName evidence="4">Uncharacterized protein</fullName>
    </submittedName>
</protein>
<dbReference type="OrthoDB" id="5422510at2759"/>
<feature type="region of interest" description="Disordered" evidence="2">
    <location>
        <begin position="492"/>
        <end position="539"/>
    </location>
</feature>
<feature type="region of interest" description="Disordered" evidence="2">
    <location>
        <begin position="1"/>
        <end position="30"/>
    </location>
</feature>
<comment type="caution">
    <text evidence="4">The sequence shown here is derived from an EMBL/GenBank/DDBJ whole genome shotgun (WGS) entry which is preliminary data.</text>
</comment>
<dbReference type="Proteomes" id="UP001140453">
    <property type="component" value="Unassembled WGS sequence"/>
</dbReference>
<dbReference type="EMBL" id="JAPEVB010000003">
    <property type="protein sequence ID" value="KAJ4391360.1"/>
    <property type="molecule type" value="Genomic_DNA"/>
</dbReference>
<feature type="coiled-coil region" evidence="1">
    <location>
        <begin position="333"/>
        <end position="360"/>
    </location>
</feature>
<proteinExistence type="predicted"/>
<feature type="region of interest" description="Disordered" evidence="2">
    <location>
        <begin position="208"/>
        <end position="245"/>
    </location>
</feature>
<keyword evidence="5" id="KW-1185">Reference proteome</keyword>
<accession>A0A9W8YUP8</accession>